<dbReference type="EMBL" id="BPLR01017190">
    <property type="protein sequence ID" value="GIY89339.1"/>
    <property type="molecule type" value="Genomic_DNA"/>
</dbReference>
<name>A0AAV4X681_CAEEX</name>
<sequence length="73" mass="8609">MIKNRSPQNKPQKDVQPMDQLMGVEWARQRMSWIGIMLHSRRKGENNEALKPRDNQKGFWPLFVVNHSPSIPQ</sequence>
<dbReference type="AlphaFoldDB" id="A0AAV4X681"/>
<evidence type="ECO:0000313" key="1">
    <source>
        <dbReference type="EMBL" id="GIY89339.1"/>
    </source>
</evidence>
<reference evidence="1 2" key="1">
    <citation type="submission" date="2021-06" db="EMBL/GenBank/DDBJ databases">
        <title>Caerostris extrusa draft genome.</title>
        <authorList>
            <person name="Kono N."/>
            <person name="Arakawa K."/>
        </authorList>
    </citation>
    <scope>NUCLEOTIDE SEQUENCE [LARGE SCALE GENOMIC DNA]</scope>
</reference>
<evidence type="ECO:0000313" key="2">
    <source>
        <dbReference type="Proteomes" id="UP001054945"/>
    </source>
</evidence>
<comment type="caution">
    <text evidence="1">The sequence shown here is derived from an EMBL/GenBank/DDBJ whole genome shotgun (WGS) entry which is preliminary data.</text>
</comment>
<protein>
    <submittedName>
        <fullName evidence="1">Uncharacterized protein</fullName>
    </submittedName>
</protein>
<accession>A0AAV4X681</accession>
<proteinExistence type="predicted"/>
<organism evidence="1 2">
    <name type="scientific">Caerostris extrusa</name>
    <name type="common">Bark spider</name>
    <name type="synonym">Caerostris bankana</name>
    <dbReference type="NCBI Taxonomy" id="172846"/>
    <lineage>
        <taxon>Eukaryota</taxon>
        <taxon>Metazoa</taxon>
        <taxon>Ecdysozoa</taxon>
        <taxon>Arthropoda</taxon>
        <taxon>Chelicerata</taxon>
        <taxon>Arachnida</taxon>
        <taxon>Araneae</taxon>
        <taxon>Araneomorphae</taxon>
        <taxon>Entelegynae</taxon>
        <taxon>Araneoidea</taxon>
        <taxon>Araneidae</taxon>
        <taxon>Caerostris</taxon>
    </lineage>
</organism>
<gene>
    <name evidence="1" type="ORF">CEXT_235351</name>
</gene>
<dbReference type="Proteomes" id="UP001054945">
    <property type="component" value="Unassembled WGS sequence"/>
</dbReference>
<keyword evidence="2" id="KW-1185">Reference proteome</keyword>